<dbReference type="AlphaFoldDB" id="A0A0A1XQ61"/>
<dbReference type="SUPFAM" id="SSF47923">
    <property type="entry name" value="Ypt/Rab-GAP domain of gyp1p"/>
    <property type="match status" value="2"/>
</dbReference>
<dbReference type="GO" id="GO:0005096">
    <property type="term" value="F:GTPase activator activity"/>
    <property type="evidence" value="ECO:0007669"/>
    <property type="project" value="TreeGrafter"/>
</dbReference>
<dbReference type="EMBL" id="GBXI01002906">
    <property type="protein sequence ID" value="JAD11386.1"/>
    <property type="molecule type" value="Transcribed_RNA"/>
</dbReference>
<dbReference type="Gene3D" id="1.10.8.270">
    <property type="entry name" value="putative rabgap domain of human tbc1 domain family member 14 like domains"/>
    <property type="match status" value="1"/>
</dbReference>
<accession>A0A0A1XQ61</accession>
<feature type="region of interest" description="Disordered" evidence="1">
    <location>
        <begin position="626"/>
        <end position="645"/>
    </location>
</feature>
<dbReference type="InterPro" id="IPR000195">
    <property type="entry name" value="Rab-GAP-TBC_dom"/>
</dbReference>
<evidence type="ECO:0000256" key="1">
    <source>
        <dbReference type="SAM" id="MobiDB-lite"/>
    </source>
</evidence>
<dbReference type="GO" id="GO:0031267">
    <property type="term" value="F:small GTPase binding"/>
    <property type="evidence" value="ECO:0007669"/>
    <property type="project" value="TreeGrafter"/>
</dbReference>
<proteinExistence type="predicted"/>
<dbReference type="InterPro" id="IPR035969">
    <property type="entry name" value="Rab-GAP_TBC_sf"/>
</dbReference>
<feature type="domain" description="Rab-GAP TBC" evidence="2">
    <location>
        <begin position="200"/>
        <end position="392"/>
    </location>
</feature>
<name>A0A0A1XQ61_ZEUCU</name>
<dbReference type="PANTHER" id="PTHR47219">
    <property type="entry name" value="RAB GTPASE-ACTIVATING PROTEIN 1-LIKE"/>
    <property type="match status" value="1"/>
</dbReference>
<dbReference type="InterPro" id="IPR050302">
    <property type="entry name" value="Rab_GAP_TBC_domain"/>
</dbReference>
<reference evidence="4" key="1">
    <citation type="submission" date="2014-11" db="EMBL/GenBank/DDBJ databases">
        <authorList>
            <person name="Geib S."/>
        </authorList>
    </citation>
    <scope>NUCLEOTIDE SEQUENCE</scope>
</reference>
<protein>
    <submittedName>
        <fullName evidence="4">USP6 N-terminal-like protein</fullName>
    </submittedName>
</protein>
<evidence type="ECO:0000313" key="4">
    <source>
        <dbReference type="EMBL" id="JAD12683.1"/>
    </source>
</evidence>
<evidence type="ECO:0000313" key="3">
    <source>
        <dbReference type="EMBL" id="JAD11386.1"/>
    </source>
</evidence>
<sequence>MNSTVYTNSVTIISSNSNSHNHNNSANSTNINNITITNNSNVNNTNSLPASPPVATNHTTTTHITTTNSSETTALTATAGGDAANVPPMTNNVSNKSIAALDDQEALLQRAADEREAIFNRYTLGLDPKNVVDPWENPTFELYHITDKYGFMHDSRLPDTRDSQELQRTKIELERDKKWVKMIANWNPNNEKLRRRIFKGIPDRMRWPAWKKLLNVDELIAANPDKYASMLALARKYSTEVRQIDSDVNRQFRDNVAYRQRYSVKQCSLFNVLNAYSIYNPELGYCQGMACLAGVLLLFMQEEEAFWALNQLIIDRKYAMHGLFIEGFPKLTRLLEHHDRILSKRMRKLHQHFMKHNVDAILYSIKWFFVIFVERIPYSLALRVWDIYLLEGETIVTAMAVTILYLHKHELLRLKDMDSIIEYLQVKLHKNFGYSDDYVIEALERMLKKLKEWKLDVAPPPKANEFPVRPLGQFVEADIEKKIGRRRSEYTDNEKQVITDVILRSEQNAVEVQSTMSYETSECATGDAYSMKTYRSITSLATSPAVSSYSLYSNGFVVTTNNKLYNDIDNNAYNLNGHNHHNSHSHSHSHLNRHSNSYNYSHTMLPLQNHTDADVDYSNVVDLPPDFNENADIDDDELSVQNTRL</sequence>
<dbReference type="SMART" id="SM00164">
    <property type="entry name" value="TBC"/>
    <property type="match status" value="1"/>
</dbReference>
<organism evidence="4">
    <name type="scientific">Zeugodacus cucurbitae</name>
    <name type="common">Melon fruit fly</name>
    <name type="synonym">Bactrocera cucurbitae</name>
    <dbReference type="NCBI Taxonomy" id="28588"/>
    <lineage>
        <taxon>Eukaryota</taxon>
        <taxon>Metazoa</taxon>
        <taxon>Ecdysozoa</taxon>
        <taxon>Arthropoda</taxon>
        <taxon>Hexapoda</taxon>
        <taxon>Insecta</taxon>
        <taxon>Pterygota</taxon>
        <taxon>Neoptera</taxon>
        <taxon>Endopterygota</taxon>
        <taxon>Diptera</taxon>
        <taxon>Brachycera</taxon>
        <taxon>Muscomorpha</taxon>
        <taxon>Tephritoidea</taxon>
        <taxon>Tephritidae</taxon>
        <taxon>Zeugodacus</taxon>
        <taxon>Zeugodacus</taxon>
    </lineage>
</organism>
<dbReference type="PANTHER" id="PTHR47219:SF19">
    <property type="entry name" value="USP6 N-TERMINAL-LIKE PROTEIN ISOFORM X1"/>
    <property type="match status" value="1"/>
</dbReference>
<feature type="region of interest" description="Disordered" evidence="1">
    <location>
        <begin position="576"/>
        <end position="600"/>
    </location>
</feature>
<feature type="compositionally biased region" description="Acidic residues" evidence="1">
    <location>
        <begin position="629"/>
        <end position="638"/>
    </location>
</feature>
<dbReference type="OrthoDB" id="294251at2759"/>
<dbReference type="FunFam" id="1.10.472.80:FF:000019">
    <property type="entry name" value="USP6 N-terminal like"/>
    <property type="match status" value="1"/>
</dbReference>
<reference evidence="4" key="2">
    <citation type="journal article" date="2015" name="Gigascience">
        <title>Reconstructing a comprehensive transcriptome assembly of a white-pupal translocated strain of the pest fruit fly Bactrocera cucurbitae.</title>
        <authorList>
            <person name="Sim S.B."/>
            <person name="Calla B."/>
            <person name="Hall B."/>
            <person name="DeRego T."/>
            <person name="Geib S.M."/>
        </authorList>
    </citation>
    <scope>NUCLEOTIDE SEQUENCE</scope>
</reference>
<dbReference type="Pfam" id="PF00566">
    <property type="entry name" value="RabGAP-TBC"/>
    <property type="match status" value="1"/>
</dbReference>
<feature type="compositionally biased region" description="Basic residues" evidence="1">
    <location>
        <begin position="578"/>
        <end position="593"/>
    </location>
</feature>
<dbReference type="PROSITE" id="PS50086">
    <property type="entry name" value="TBC_RABGAP"/>
    <property type="match status" value="1"/>
</dbReference>
<gene>
    <name evidence="4" type="primary">USP6NL_0</name>
    <name evidence="3" type="synonym">USP6NL_2</name>
    <name evidence="4" type="ORF">g.27614</name>
    <name evidence="3" type="ORF">g.27619</name>
</gene>
<dbReference type="EMBL" id="GBXI01001609">
    <property type="protein sequence ID" value="JAD12683.1"/>
    <property type="molecule type" value="Transcribed_RNA"/>
</dbReference>
<dbReference type="FunFam" id="1.10.8.270:FF:000016">
    <property type="entry name" value="TBC1 domain family member 2A"/>
    <property type="match status" value="1"/>
</dbReference>
<dbReference type="Gene3D" id="1.10.472.80">
    <property type="entry name" value="Ypt/Rab-GAP domain of gyp1p, domain 3"/>
    <property type="match status" value="1"/>
</dbReference>
<evidence type="ECO:0000259" key="2">
    <source>
        <dbReference type="PROSITE" id="PS50086"/>
    </source>
</evidence>